<evidence type="ECO:0000256" key="3">
    <source>
        <dbReference type="ARBA" id="ARBA00005708"/>
    </source>
</evidence>
<keyword evidence="6" id="KW-0456">Lyase</keyword>
<dbReference type="InterPro" id="IPR006157">
    <property type="entry name" value="FolB_dom"/>
</dbReference>
<dbReference type="RefSeq" id="WP_062280656.1">
    <property type="nucleotide sequence ID" value="NZ_DF968181.1"/>
</dbReference>
<evidence type="ECO:0000313" key="9">
    <source>
        <dbReference type="EMBL" id="GAP40779.1"/>
    </source>
</evidence>
<evidence type="ECO:0000256" key="6">
    <source>
        <dbReference type="ARBA" id="ARBA00023239"/>
    </source>
</evidence>
<dbReference type="OrthoDB" id="9808041at2"/>
<dbReference type="Gene3D" id="3.30.1130.10">
    <property type="match status" value="1"/>
</dbReference>
<evidence type="ECO:0000259" key="8">
    <source>
        <dbReference type="SMART" id="SM00905"/>
    </source>
</evidence>
<sequence length="116" mass="12990">MDKILICDLLTRGVIGLSEKERSRPQDILVNVEMETDIRDAAVSDSIEDCVDYSEMVKAIFSLVERNERCTLEALTTDIACLCLDHPRVVSVTVRTEKTSAVRFVKSVGVEITRSK</sequence>
<dbReference type="STRING" id="1678840.ATC1_13759"/>
<evidence type="ECO:0000313" key="10">
    <source>
        <dbReference type="Proteomes" id="UP000053370"/>
    </source>
</evidence>
<reference evidence="9" key="1">
    <citation type="journal article" date="2015" name="Genome Announc.">
        <title>Draft Genome Sequence of Anaerolineae Strain TC1, a Novel Isolate from a Methanogenic Wastewater Treatment System.</title>
        <authorList>
            <person name="Matsuura N."/>
            <person name="Tourlousse D.M."/>
            <person name="Sun L."/>
            <person name="Toyonaga M."/>
            <person name="Kuroda K."/>
            <person name="Ohashi A."/>
            <person name="Cruz R."/>
            <person name="Yamaguchi T."/>
            <person name="Sekiguchi Y."/>
        </authorList>
    </citation>
    <scope>NUCLEOTIDE SEQUENCE [LARGE SCALE GENOMIC DNA]</scope>
    <source>
        <strain evidence="9">TC1</strain>
    </source>
</reference>
<dbReference type="Proteomes" id="UP000053370">
    <property type="component" value="Unassembled WGS sequence"/>
</dbReference>
<organism evidence="9">
    <name type="scientific">Flexilinea flocculi</name>
    <dbReference type="NCBI Taxonomy" id="1678840"/>
    <lineage>
        <taxon>Bacteria</taxon>
        <taxon>Bacillati</taxon>
        <taxon>Chloroflexota</taxon>
        <taxon>Anaerolineae</taxon>
        <taxon>Anaerolineales</taxon>
        <taxon>Anaerolineaceae</taxon>
        <taxon>Flexilinea</taxon>
    </lineage>
</organism>
<dbReference type="SUPFAM" id="SSF55620">
    <property type="entry name" value="Tetrahydrobiopterin biosynthesis enzymes-like"/>
    <property type="match status" value="1"/>
</dbReference>
<feature type="domain" description="Dihydroneopterin aldolase/epimerase" evidence="8">
    <location>
        <begin position="4"/>
        <end position="114"/>
    </location>
</feature>
<dbReference type="InterPro" id="IPR043133">
    <property type="entry name" value="GTP-CH-I_C/QueF"/>
</dbReference>
<name>A0A0S7BQQ3_9CHLR</name>
<evidence type="ECO:0000256" key="7">
    <source>
        <dbReference type="ARBA" id="ARBA00032903"/>
    </source>
</evidence>
<dbReference type="EC" id="4.1.2.25" evidence="4"/>
<keyword evidence="5" id="KW-0289">Folate biosynthesis</keyword>
<comment type="similarity">
    <text evidence="3">Belongs to the DHNA family.</text>
</comment>
<dbReference type="InterPro" id="IPR006156">
    <property type="entry name" value="Dihydroneopterin_aldolase"/>
</dbReference>
<evidence type="ECO:0000256" key="4">
    <source>
        <dbReference type="ARBA" id="ARBA00013043"/>
    </source>
</evidence>
<gene>
    <name evidence="9" type="ORF">ATC1_13759</name>
</gene>
<comment type="catalytic activity">
    <reaction evidence="1">
        <text>7,8-dihydroneopterin = 6-hydroxymethyl-7,8-dihydropterin + glycolaldehyde</text>
        <dbReference type="Rhea" id="RHEA:10540"/>
        <dbReference type="ChEBI" id="CHEBI:17001"/>
        <dbReference type="ChEBI" id="CHEBI:17071"/>
        <dbReference type="ChEBI" id="CHEBI:44841"/>
        <dbReference type="EC" id="4.1.2.25"/>
    </reaction>
</comment>
<evidence type="ECO:0000256" key="5">
    <source>
        <dbReference type="ARBA" id="ARBA00022909"/>
    </source>
</evidence>
<proteinExistence type="inferred from homology"/>
<keyword evidence="10" id="KW-1185">Reference proteome</keyword>
<dbReference type="Pfam" id="PF02152">
    <property type="entry name" value="FolB"/>
    <property type="match status" value="1"/>
</dbReference>
<evidence type="ECO:0000256" key="2">
    <source>
        <dbReference type="ARBA" id="ARBA00005013"/>
    </source>
</evidence>
<dbReference type="NCBIfam" id="TIGR00526">
    <property type="entry name" value="folB_dom"/>
    <property type="match status" value="1"/>
</dbReference>
<dbReference type="GO" id="GO:0046656">
    <property type="term" value="P:folic acid biosynthetic process"/>
    <property type="evidence" value="ECO:0007669"/>
    <property type="project" value="UniProtKB-KW"/>
</dbReference>
<dbReference type="PANTHER" id="PTHR42844">
    <property type="entry name" value="DIHYDRONEOPTERIN ALDOLASE 1-RELATED"/>
    <property type="match status" value="1"/>
</dbReference>
<dbReference type="PANTHER" id="PTHR42844:SF1">
    <property type="entry name" value="DIHYDRONEOPTERIN ALDOLASE 1-RELATED"/>
    <property type="match status" value="1"/>
</dbReference>
<dbReference type="GO" id="GO:0005737">
    <property type="term" value="C:cytoplasm"/>
    <property type="evidence" value="ECO:0007669"/>
    <property type="project" value="TreeGrafter"/>
</dbReference>
<accession>A0A0S7BQQ3</accession>
<dbReference type="EMBL" id="DF968181">
    <property type="protein sequence ID" value="GAP40779.1"/>
    <property type="molecule type" value="Genomic_DNA"/>
</dbReference>
<dbReference type="SMART" id="SM00905">
    <property type="entry name" value="FolB"/>
    <property type="match status" value="1"/>
</dbReference>
<protein>
    <recommendedName>
        <fullName evidence="4">dihydroneopterin aldolase</fullName>
        <ecNumber evidence="4">4.1.2.25</ecNumber>
    </recommendedName>
    <alternativeName>
        <fullName evidence="7">7,8-dihydroneopterin aldolase</fullName>
    </alternativeName>
</protein>
<dbReference type="GO" id="GO:0004150">
    <property type="term" value="F:dihydroneopterin aldolase activity"/>
    <property type="evidence" value="ECO:0007669"/>
    <property type="project" value="UniProtKB-EC"/>
</dbReference>
<evidence type="ECO:0000256" key="1">
    <source>
        <dbReference type="ARBA" id="ARBA00001353"/>
    </source>
</evidence>
<comment type="pathway">
    <text evidence="2">Cofactor biosynthesis; tetrahydrofolate biosynthesis; 2-amino-4-hydroxy-6-hydroxymethyl-7,8-dihydropteridine diphosphate from 7,8-dihydroneopterin triphosphate: step 3/4.</text>
</comment>
<dbReference type="AlphaFoldDB" id="A0A0S7BQQ3"/>